<dbReference type="PANTHER" id="PTHR46579">
    <property type="entry name" value="F5/8 TYPE C DOMAIN-CONTAINING PROTEIN-RELATED"/>
    <property type="match status" value="1"/>
</dbReference>
<accession>A0A167NIJ7</accession>
<reference evidence="2" key="1">
    <citation type="submission" date="2015-06" db="EMBL/GenBank/DDBJ databases">
        <title>Expansion of signal transduction pathways in fungi by whole-genome duplication.</title>
        <authorList>
            <consortium name="DOE Joint Genome Institute"/>
            <person name="Corrochano L.M."/>
            <person name="Kuo A."/>
            <person name="Marcet-Houben M."/>
            <person name="Polaino S."/>
            <person name="Salamov A."/>
            <person name="Villalobos J.M."/>
            <person name="Alvarez M.I."/>
            <person name="Avalos J."/>
            <person name="Benito E.P."/>
            <person name="Benoit I."/>
            <person name="Burger G."/>
            <person name="Camino L.P."/>
            <person name="Canovas D."/>
            <person name="Cerda-Olmedo E."/>
            <person name="Cheng J.-F."/>
            <person name="Dominguez A."/>
            <person name="Elias M."/>
            <person name="Eslava A.P."/>
            <person name="Glaser F."/>
            <person name="Grimwood J."/>
            <person name="Gutierrez G."/>
            <person name="Heitman J."/>
            <person name="Henrissat B."/>
            <person name="Iturriaga E.A."/>
            <person name="Lang B.F."/>
            <person name="Lavin J.L."/>
            <person name="Lee S."/>
            <person name="Li W."/>
            <person name="Lindquist E."/>
            <person name="Lopez-Garcia S."/>
            <person name="Luque E.M."/>
            <person name="Marcos A.T."/>
            <person name="Martin J."/>
            <person name="McCluskey K."/>
            <person name="Medina H.R."/>
            <person name="Miralles-Duran A."/>
            <person name="Miyazaki A."/>
            <person name="Munoz-Torres E."/>
            <person name="Oguiza J.A."/>
            <person name="Ohm R."/>
            <person name="Olmedo M."/>
            <person name="Orejas M."/>
            <person name="Ortiz-Castellanos L."/>
            <person name="Pisabarro A.G."/>
            <person name="Rodriguez-Romero J."/>
            <person name="Ruiz-Herrera J."/>
            <person name="Ruiz-Vazquez R."/>
            <person name="Sanz C."/>
            <person name="Schackwitz W."/>
            <person name="Schmutz J."/>
            <person name="Shahriari M."/>
            <person name="Shelest E."/>
            <person name="Silva-Franco F."/>
            <person name="Soanes D."/>
            <person name="Syed K."/>
            <person name="Tagua V.G."/>
            <person name="Talbot N.J."/>
            <person name="Thon M."/>
            <person name="De vries R.P."/>
            <person name="Wiebenga A."/>
            <person name="Yadav J.S."/>
            <person name="Braun E.L."/>
            <person name="Baker S."/>
            <person name="Garre V."/>
            <person name="Horwitz B."/>
            <person name="Torres-Martinez S."/>
            <person name="Idnurm A."/>
            <person name="Herrera-Estrella A."/>
            <person name="Gabaldon T."/>
            <person name="Grigoriev I.V."/>
        </authorList>
    </citation>
    <scope>NUCLEOTIDE SEQUENCE [LARGE SCALE GENOMIC DNA]</scope>
    <source>
        <strain evidence="2">NRRL 1555(-)</strain>
    </source>
</reference>
<evidence type="ECO:0000313" key="1">
    <source>
        <dbReference type="EMBL" id="OAD76000.1"/>
    </source>
</evidence>
<proteinExistence type="predicted"/>
<dbReference type="AlphaFoldDB" id="A0A167NIJ7"/>
<keyword evidence="2" id="KW-1185">Reference proteome</keyword>
<dbReference type="RefSeq" id="XP_018294040.1">
    <property type="nucleotide sequence ID" value="XM_018430914.1"/>
</dbReference>
<evidence type="ECO:0000313" key="2">
    <source>
        <dbReference type="Proteomes" id="UP000077315"/>
    </source>
</evidence>
<dbReference type="PANTHER" id="PTHR46579:SF2">
    <property type="entry name" value="C2H2-TYPE DOMAIN-CONTAINING PROTEIN"/>
    <property type="match status" value="1"/>
</dbReference>
<name>A0A167NIJ7_PHYB8</name>
<dbReference type="EMBL" id="KV440976">
    <property type="protein sequence ID" value="OAD76000.1"/>
    <property type="molecule type" value="Genomic_DNA"/>
</dbReference>
<gene>
    <name evidence="1" type="ORF">PHYBLDRAFT_142986</name>
</gene>
<protein>
    <submittedName>
        <fullName evidence="1">Uncharacterized protein</fullName>
    </submittedName>
</protein>
<dbReference type="GeneID" id="28991820"/>
<sequence>MEKANGVRWSKLHHLPYFNTVECTIIDPVHSLFLAAMQDEADKLKVLVGFTSLRKKIAMNFPFMKAGEWKSWCLIYSLAILLGCLPQEHFDYWMCFGNACCYLTMPSITYCYLAEAHFCLQLFCQKSAEYYGEQFISPNMHLHLHIQKTVVNFGPSYGYWLFSFERFNIILKAYNTNGKDGFEATFMKKYMENTSKANLIHTIMPLLKNENQKTLLSELTNTNMPLINMPPINMLRNFNLSVFLNSMNNMHQIRGNEPLTQSCYLLKLGHYEPMREQEYAHLLNFYHIRYANINLRDYWEAVAYMPFINNIIQKMSSINLLGQVYKSESFIQSLFIRTNSTAIKTYTGQIQYIFLNDIIDLRLYEPICHTFVYVKWYNSAVENATEVRDVVTNDFEFFADDFHCILPVHCISLSAAIGEPVNEEGVVKIVIVSILRKIYA</sequence>
<dbReference type="VEuPathDB" id="FungiDB:PHYBLDRAFT_142986"/>
<dbReference type="Proteomes" id="UP000077315">
    <property type="component" value="Unassembled WGS sequence"/>
</dbReference>
<dbReference type="InParanoid" id="A0A167NIJ7"/>
<dbReference type="OrthoDB" id="3247418at2759"/>
<organism evidence="1 2">
    <name type="scientific">Phycomyces blakesleeanus (strain ATCC 8743b / DSM 1359 / FGSC 10004 / NBRC 33097 / NRRL 1555)</name>
    <dbReference type="NCBI Taxonomy" id="763407"/>
    <lineage>
        <taxon>Eukaryota</taxon>
        <taxon>Fungi</taxon>
        <taxon>Fungi incertae sedis</taxon>
        <taxon>Mucoromycota</taxon>
        <taxon>Mucoromycotina</taxon>
        <taxon>Mucoromycetes</taxon>
        <taxon>Mucorales</taxon>
        <taxon>Phycomycetaceae</taxon>
        <taxon>Phycomyces</taxon>
    </lineage>
</organism>